<keyword evidence="2" id="KW-0067">ATP-binding</keyword>
<reference evidence="5" key="1">
    <citation type="submission" date="2020-12" db="EMBL/GenBank/DDBJ databases">
        <title>Methylobrevis albus sp. nov., isolated from fresh water lack sediment.</title>
        <authorList>
            <person name="Zou Q."/>
        </authorList>
    </citation>
    <scope>NUCLEOTIDE SEQUENCE</scope>
    <source>
        <strain evidence="5">L22</strain>
    </source>
</reference>
<dbReference type="InterPro" id="IPR041628">
    <property type="entry name" value="ChlI/MoxR_AAA_lid"/>
</dbReference>
<dbReference type="SUPFAM" id="SSF52540">
    <property type="entry name" value="P-loop containing nucleoside triphosphate hydrolases"/>
    <property type="match status" value="1"/>
</dbReference>
<organism evidence="5 6">
    <name type="scientific">Methylobrevis albus</name>
    <dbReference type="NCBI Taxonomy" id="2793297"/>
    <lineage>
        <taxon>Bacteria</taxon>
        <taxon>Pseudomonadati</taxon>
        <taxon>Pseudomonadota</taxon>
        <taxon>Alphaproteobacteria</taxon>
        <taxon>Hyphomicrobiales</taxon>
        <taxon>Pleomorphomonadaceae</taxon>
        <taxon>Methylobrevis</taxon>
    </lineage>
</organism>
<dbReference type="Proteomes" id="UP000631694">
    <property type="component" value="Unassembled WGS sequence"/>
</dbReference>
<dbReference type="PANTHER" id="PTHR42759:SF1">
    <property type="entry name" value="MAGNESIUM-CHELATASE SUBUNIT CHLD"/>
    <property type="match status" value="1"/>
</dbReference>
<dbReference type="EMBL" id="JADZLT010000053">
    <property type="protein sequence ID" value="MBH0239253.1"/>
    <property type="molecule type" value="Genomic_DNA"/>
</dbReference>
<dbReference type="InterPro" id="IPR027417">
    <property type="entry name" value="P-loop_NTPase"/>
</dbReference>
<dbReference type="SMART" id="SM00382">
    <property type="entry name" value="AAA"/>
    <property type="match status" value="1"/>
</dbReference>
<evidence type="ECO:0000313" key="6">
    <source>
        <dbReference type="Proteomes" id="UP000631694"/>
    </source>
</evidence>
<accession>A0A931I4Q8</accession>
<comment type="caution">
    <text evidence="5">The sequence shown here is derived from an EMBL/GenBank/DDBJ whole genome shotgun (WGS) entry which is preliminary data.</text>
</comment>
<keyword evidence="6" id="KW-1185">Reference proteome</keyword>
<dbReference type="PANTHER" id="PTHR42759">
    <property type="entry name" value="MOXR FAMILY PROTEIN"/>
    <property type="match status" value="1"/>
</dbReference>
<dbReference type="InterPro" id="IPR011703">
    <property type="entry name" value="ATPase_AAA-3"/>
</dbReference>
<sequence>MDLGRDTAADAAGAGSTVARSALAALLTTLEAELVGRNPLVERLLIALLAGGHVLVEGSPGLAKTRAVKRLSERVDASFARIQCTPDLMPADLTGTPVWRPDRGVFEFVPGPVFHSLVLVDEINRAPPKVQSALLEAMAESQVTAGGTTHRLPDPFMVVATQNPIEHEGTFPLPEAQLDRFLFHVTVGFPDAVSERAILDLVEREEAAARGPKPSGDAVRLTLDDLHAARSEAMAVHLSPAVKDYIVRLVMATRDETGGAQRAAIEHPVSPRGTLSLAVASKARAYLRGRSYVNPDDVRELAADVLAHRLGLTWRAVAEGVTPRGLVAELVAGIAPL</sequence>
<dbReference type="Gene3D" id="1.10.8.80">
    <property type="entry name" value="Magnesium chelatase subunit I, C-Terminal domain"/>
    <property type="match status" value="1"/>
</dbReference>
<proteinExistence type="inferred from homology"/>
<evidence type="ECO:0000256" key="3">
    <source>
        <dbReference type="ARBA" id="ARBA00061607"/>
    </source>
</evidence>
<evidence type="ECO:0000256" key="2">
    <source>
        <dbReference type="ARBA" id="ARBA00022840"/>
    </source>
</evidence>
<evidence type="ECO:0000313" key="5">
    <source>
        <dbReference type="EMBL" id="MBH0239253.1"/>
    </source>
</evidence>
<dbReference type="Pfam" id="PF17863">
    <property type="entry name" value="AAA_lid_2"/>
    <property type="match status" value="1"/>
</dbReference>
<evidence type="ECO:0000259" key="4">
    <source>
        <dbReference type="SMART" id="SM00382"/>
    </source>
</evidence>
<dbReference type="FunFam" id="3.40.50.300:FF:000640">
    <property type="entry name" value="MoxR family ATPase"/>
    <property type="match status" value="1"/>
</dbReference>
<gene>
    <name evidence="5" type="ORF">I5731_15620</name>
</gene>
<protein>
    <submittedName>
        <fullName evidence="5">MoxR family ATPase</fullName>
    </submittedName>
</protein>
<name>A0A931I4Q8_9HYPH</name>
<dbReference type="PIRSF" id="PIRSF002849">
    <property type="entry name" value="AAA_ATPase_chaperone_MoxR_prd"/>
    <property type="match status" value="1"/>
</dbReference>
<dbReference type="InterPro" id="IPR050764">
    <property type="entry name" value="CbbQ/NirQ/NorQ/GpvN"/>
</dbReference>
<dbReference type="AlphaFoldDB" id="A0A931I4Q8"/>
<feature type="domain" description="AAA+ ATPase" evidence="4">
    <location>
        <begin position="50"/>
        <end position="191"/>
    </location>
</feature>
<dbReference type="GO" id="GO:0005524">
    <property type="term" value="F:ATP binding"/>
    <property type="evidence" value="ECO:0007669"/>
    <property type="project" value="UniProtKB-KW"/>
</dbReference>
<dbReference type="RefSeq" id="WP_197312334.1">
    <property type="nucleotide sequence ID" value="NZ_JADZLT010000053.1"/>
</dbReference>
<evidence type="ECO:0000256" key="1">
    <source>
        <dbReference type="ARBA" id="ARBA00022741"/>
    </source>
</evidence>
<dbReference type="GO" id="GO:0016887">
    <property type="term" value="F:ATP hydrolysis activity"/>
    <property type="evidence" value="ECO:0007669"/>
    <property type="project" value="InterPro"/>
</dbReference>
<dbReference type="Pfam" id="PF07726">
    <property type="entry name" value="AAA_3"/>
    <property type="match status" value="1"/>
</dbReference>
<dbReference type="InterPro" id="IPR003593">
    <property type="entry name" value="AAA+_ATPase"/>
</dbReference>
<comment type="similarity">
    <text evidence="3">Belongs to the MoxR family.</text>
</comment>
<keyword evidence="1" id="KW-0547">Nucleotide-binding</keyword>
<dbReference type="Gene3D" id="3.40.50.300">
    <property type="entry name" value="P-loop containing nucleotide triphosphate hydrolases"/>
    <property type="match status" value="1"/>
</dbReference>